<organism evidence="4 5">
    <name type="scientific">Bugula neritina</name>
    <name type="common">Brown bryozoan</name>
    <name type="synonym">Sertularia neritina</name>
    <dbReference type="NCBI Taxonomy" id="10212"/>
    <lineage>
        <taxon>Eukaryota</taxon>
        <taxon>Metazoa</taxon>
        <taxon>Spiralia</taxon>
        <taxon>Lophotrochozoa</taxon>
        <taxon>Bryozoa</taxon>
        <taxon>Gymnolaemata</taxon>
        <taxon>Cheilostomatida</taxon>
        <taxon>Flustrina</taxon>
        <taxon>Buguloidea</taxon>
        <taxon>Bugulidae</taxon>
        <taxon>Bugula</taxon>
    </lineage>
</organism>
<sequence length="426" mass="48137">MNIFGTRCLALWLLHVCYMITCISANEVIQLTADNVNTVLKNNELVFVNFYADWCRFSQMLAPVFAEGSKLVAKEYPPDVGKVVFAKIDCDQETQLAQKYKVNKYPTLKLFVFGEPMKKEYRGQRSPEAFEKFIKDHMTSPVQKRETFEQMDSISDDKRNMLVYISNEEGNNYKNVLKAAGQLKSDCNWYVMSGPNAEPHRKNGEDVIYFRQPLKQGSDVPFTGLTNAETLTAWARDLCVPKVRVLTFENAEELTEEGLPFLILFHHPDDVDTPAQFLEQVNLQLANDLDTITALTADGNKFAHPLHHLGKSTADLPLIAIDSFKHMYLFKHDVKSKLGEDGLLKQFVSDLASGKLHREFHYGPDKVTQPPAQIQQGEPQAQGGNVKRDSAPAPQAGGKEPTDPPESVFKQLKPSHNRYTVLKDEL</sequence>
<evidence type="ECO:0000256" key="2">
    <source>
        <dbReference type="SAM" id="SignalP"/>
    </source>
</evidence>
<dbReference type="Proteomes" id="UP000593567">
    <property type="component" value="Unassembled WGS sequence"/>
</dbReference>
<dbReference type="GO" id="GO:0005789">
    <property type="term" value="C:endoplasmic reticulum membrane"/>
    <property type="evidence" value="ECO:0007669"/>
    <property type="project" value="TreeGrafter"/>
</dbReference>
<evidence type="ECO:0000313" key="4">
    <source>
        <dbReference type="EMBL" id="KAF6030429.1"/>
    </source>
</evidence>
<accession>A0A7J7JVJ5</accession>
<dbReference type="GO" id="GO:0006457">
    <property type="term" value="P:protein folding"/>
    <property type="evidence" value="ECO:0007669"/>
    <property type="project" value="TreeGrafter"/>
</dbReference>
<evidence type="ECO:0000313" key="5">
    <source>
        <dbReference type="Proteomes" id="UP000593567"/>
    </source>
</evidence>
<dbReference type="GO" id="GO:0005793">
    <property type="term" value="C:endoplasmic reticulum-Golgi intermediate compartment"/>
    <property type="evidence" value="ECO:0007669"/>
    <property type="project" value="TreeGrafter"/>
</dbReference>
<dbReference type="PROSITE" id="PS51352">
    <property type="entry name" value="THIOREDOXIN_2"/>
    <property type="match status" value="1"/>
</dbReference>
<dbReference type="Pfam" id="PF13848">
    <property type="entry name" value="Thioredoxin_6"/>
    <property type="match status" value="1"/>
</dbReference>
<dbReference type="Pfam" id="PF00085">
    <property type="entry name" value="Thioredoxin"/>
    <property type="match status" value="1"/>
</dbReference>
<gene>
    <name evidence="4" type="ORF">EB796_011270</name>
</gene>
<reference evidence="4" key="1">
    <citation type="submission" date="2020-06" db="EMBL/GenBank/DDBJ databases">
        <title>Draft genome of Bugula neritina, a colonial animal packing powerful symbionts and potential medicines.</title>
        <authorList>
            <person name="Rayko M."/>
        </authorList>
    </citation>
    <scope>NUCLEOTIDE SEQUENCE [LARGE SCALE GENOMIC DNA]</scope>
    <source>
        <strain evidence="4">Kwan_BN1</strain>
    </source>
</reference>
<feature type="chain" id="PRO_5029704662" evidence="2">
    <location>
        <begin position="26"/>
        <end position="426"/>
    </location>
</feature>
<feature type="region of interest" description="Disordered" evidence="1">
    <location>
        <begin position="363"/>
        <end position="426"/>
    </location>
</feature>
<feature type="domain" description="Thioredoxin" evidence="3">
    <location>
        <begin position="22"/>
        <end position="139"/>
    </location>
</feature>
<proteinExistence type="predicted"/>
<dbReference type="PANTHER" id="PTHR46295:SF1">
    <property type="entry name" value="ENDOPLASMIC RETICULUM RESIDENT PROTEIN 44"/>
    <property type="match status" value="1"/>
</dbReference>
<dbReference type="InterPro" id="IPR036249">
    <property type="entry name" value="Thioredoxin-like_sf"/>
</dbReference>
<evidence type="ECO:0000256" key="1">
    <source>
        <dbReference type="SAM" id="MobiDB-lite"/>
    </source>
</evidence>
<dbReference type="PANTHER" id="PTHR46295">
    <property type="entry name" value="ENDOPLASMIC RETICULUM RESIDENT PROTEIN 44"/>
    <property type="match status" value="1"/>
</dbReference>
<dbReference type="GO" id="GO:0003756">
    <property type="term" value="F:protein disulfide isomerase activity"/>
    <property type="evidence" value="ECO:0007669"/>
    <property type="project" value="TreeGrafter"/>
</dbReference>
<evidence type="ECO:0000259" key="3">
    <source>
        <dbReference type="PROSITE" id="PS51352"/>
    </source>
</evidence>
<keyword evidence="5" id="KW-1185">Reference proteome</keyword>
<dbReference type="InterPro" id="IPR052643">
    <property type="entry name" value="ERP44"/>
</dbReference>
<protein>
    <submittedName>
        <fullName evidence="4">ERP44</fullName>
    </submittedName>
</protein>
<dbReference type="AlphaFoldDB" id="A0A7J7JVJ5"/>
<dbReference type="OrthoDB" id="294696at2759"/>
<feature type="signal peptide" evidence="2">
    <location>
        <begin position="1"/>
        <end position="25"/>
    </location>
</feature>
<comment type="caution">
    <text evidence="4">The sequence shown here is derived from an EMBL/GenBank/DDBJ whole genome shotgun (WGS) entry which is preliminary data.</text>
</comment>
<dbReference type="InterPro" id="IPR013766">
    <property type="entry name" value="Thioredoxin_domain"/>
</dbReference>
<dbReference type="EMBL" id="VXIV02001709">
    <property type="protein sequence ID" value="KAF6030429.1"/>
    <property type="molecule type" value="Genomic_DNA"/>
</dbReference>
<feature type="compositionally biased region" description="Polar residues" evidence="1">
    <location>
        <begin position="370"/>
        <end position="383"/>
    </location>
</feature>
<keyword evidence="2" id="KW-0732">Signal</keyword>
<name>A0A7J7JVJ5_BUGNE</name>
<dbReference type="Gene3D" id="3.40.30.10">
    <property type="entry name" value="Glutaredoxin"/>
    <property type="match status" value="3"/>
</dbReference>
<dbReference type="SUPFAM" id="SSF52833">
    <property type="entry name" value="Thioredoxin-like"/>
    <property type="match status" value="3"/>
</dbReference>